<accession>A0ABU8WYA9</accession>
<dbReference type="PANTHER" id="PTHR33734:SF22">
    <property type="entry name" value="MEMBRANE-BOUND LYTIC MUREIN TRANSGLYCOSYLASE D"/>
    <property type="match status" value="1"/>
</dbReference>
<dbReference type="SMART" id="SM00257">
    <property type="entry name" value="LysM"/>
    <property type="match status" value="1"/>
</dbReference>
<evidence type="ECO:0000259" key="2">
    <source>
        <dbReference type="PROSITE" id="PS51782"/>
    </source>
</evidence>
<dbReference type="Gene3D" id="3.10.350.10">
    <property type="entry name" value="LysM domain"/>
    <property type="match status" value="1"/>
</dbReference>
<proteinExistence type="predicted"/>
<dbReference type="PANTHER" id="PTHR33734">
    <property type="entry name" value="LYSM DOMAIN-CONTAINING GPI-ANCHORED PROTEIN 2"/>
    <property type="match status" value="1"/>
</dbReference>
<feature type="region of interest" description="Disordered" evidence="1">
    <location>
        <begin position="323"/>
        <end position="402"/>
    </location>
</feature>
<organism evidence="3 4">
    <name type="scientific">Variovorax rhizosphaerae</name>
    <dbReference type="NCBI Taxonomy" id="1836200"/>
    <lineage>
        <taxon>Bacteria</taxon>
        <taxon>Pseudomonadati</taxon>
        <taxon>Pseudomonadota</taxon>
        <taxon>Betaproteobacteria</taxon>
        <taxon>Burkholderiales</taxon>
        <taxon>Comamonadaceae</taxon>
        <taxon>Variovorax</taxon>
    </lineage>
</organism>
<name>A0ABU8WYA9_9BURK</name>
<comment type="caution">
    <text evidence="3">The sequence shown here is derived from an EMBL/GenBank/DDBJ whole genome shotgun (WGS) entry which is preliminary data.</text>
</comment>
<keyword evidence="4" id="KW-1185">Reference proteome</keyword>
<evidence type="ECO:0000313" key="4">
    <source>
        <dbReference type="Proteomes" id="UP001385892"/>
    </source>
</evidence>
<reference evidence="3 4" key="1">
    <citation type="submission" date="2024-03" db="EMBL/GenBank/DDBJ databases">
        <title>Novel species of the genus Variovorax.</title>
        <authorList>
            <person name="Liu Q."/>
            <person name="Xin Y.-H."/>
        </authorList>
    </citation>
    <scope>NUCLEOTIDE SEQUENCE [LARGE SCALE GENOMIC DNA]</scope>
    <source>
        <strain evidence="3 4">KACC 18900</strain>
    </source>
</reference>
<dbReference type="RefSeq" id="WP_340347507.1">
    <property type="nucleotide sequence ID" value="NZ_JBBKZT010000026.1"/>
</dbReference>
<sequence>MSKFIAATYHKNIEVAEFVCDDGRRCLRLGGRLPWRIFNPGDIKARMIDGKPAPKKAKGFIGFAENRSGNTFLIFPDEATGRTELKANLNRMHGDKNIPELIPVYAPPNENDTDKYVNDLLALSGIAANKKIKDCSDAELEKIIDSIAAIEGYNSKPETRREIWVTVFNISATNGSQPMADEEIILNINEKKQVLKSDPEGRFPPVILSPGNSQAKIEARNEKTNNSIQIGIISGNKSQDYSLLAKHQKWRGVAGSEKPALDSKPKESTQVRYVVQPGDSLGKIASLYRTTVEAIKNANNLKSDMIFPAEVLLIGGGEMPPVKRLPARPPATTAKSPAPAPSPSPGVPQGASTERPVSVEAPNDARDDEPIEKRPGSDAHVVFPETPSATRSTDSVRSKEGGGKLLALLNPYPKRAPWMPIALEELRTYASVPESELEKVRNYHTKIGDGIKGMVGTNNAWCAAFANWVLKEAGYPIENIGFLDRRVAIARAHGFYELHGPKSDSKDKVASLVRNPLYAEIDSPIFGAISIVFKGSHGHHVGFAYARSGERLILLGGNQAGAYITFSPFNMKATPSRKKKNSAGAEVFVKGNPSHLRYFVPTSYYEQAKKELSDPKLEEMSSDILNKTFGVRFDEKNEADTR</sequence>
<evidence type="ECO:0000313" key="3">
    <source>
        <dbReference type="EMBL" id="MEJ8851753.1"/>
    </source>
</evidence>
<evidence type="ECO:0000256" key="1">
    <source>
        <dbReference type="SAM" id="MobiDB-lite"/>
    </source>
</evidence>
<dbReference type="InterPro" id="IPR018392">
    <property type="entry name" value="LysM"/>
</dbReference>
<dbReference type="EMBL" id="JBBKZT010000026">
    <property type="protein sequence ID" value="MEJ8851753.1"/>
    <property type="molecule type" value="Genomic_DNA"/>
</dbReference>
<gene>
    <name evidence="3" type="ORF">WKW82_34330</name>
</gene>
<dbReference type="PROSITE" id="PS51782">
    <property type="entry name" value="LYSM"/>
    <property type="match status" value="1"/>
</dbReference>
<protein>
    <submittedName>
        <fullName evidence="3">LysM peptidoglycan-binding domain-containing protein</fullName>
    </submittedName>
</protein>
<dbReference type="Pfam" id="PF01476">
    <property type="entry name" value="LysM"/>
    <property type="match status" value="1"/>
</dbReference>
<feature type="domain" description="LysM" evidence="2">
    <location>
        <begin position="271"/>
        <end position="314"/>
    </location>
</feature>
<dbReference type="InterPro" id="IPR036779">
    <property type="entry name" value="LysM_dom_sf"/>
</dbReference>
<dbReference type="CDD" id="cd00118">
    <property type="entry name" value="LysM"/>
    <property type="match status" value="1"/>
</dbReference>
<dbReference type="Proteomes" id="UP001385892">
    <property type="component" value="Unassembled WGS sequence"/>
</dbReference>
<dbReference type="SUPFAM" id="SSF54106">
    <property type="entry name" value="LysM domain"/>
    <property type="match status" value="1"/>
</dbReference>